<organism evidence="2 3">
    <name type="scientific">Xylaria grammica</name>
    <dbReference type="NCBI Taxonomy" id="363999"/>
    <lineage>
        <taxon>Eukaryota</taxon>
        <taxon>Fungi</taxon>
        <taxon>Dikarya</taxon>
        <taxon>Ascomycota</taxon>
        <taxon>Pezizomycotina</taxon>
        <taxon>Sordariomycetes</taxon>
        <taxon>Xylariomycetidae</taxon>
        <taxon>Xylariales</taxon>
        <taxon>Xylariaceae</taxon>
        <taxon>Xylaria</taxon>
    </lineage>
</organism>
<protein>
    <recommendedName>
        <fullName evidence="1">FAD-dependent urate hydroxylase HpyO/Asp monooxygenase CreE-like FAD/NAD(P)-binding domain-containing protein</fullName>
    </recommendedName>
</protein>
<dbReference type="InterPro" id="IPR036188">
    <property type="entry name" value="FAD/NAD-bd_sf"/>
</dbReference>
<dbReference type="STRING" id="363999.A0A439D432"/>
<evidence type="ECO:0000259" key="1">
    <source>
        <dbReference type="Pfam" id="PF13454"/>
    </source>
</evidence>
<evidence type="ECO:0000313" key="3">
    <source>
        <dbReference type="Proteomes" id="UP000286045"/>
    </source>
</evidence>
<proteinExistence type="predicted"/>
<dbReference type="AlphaFoldDB" id="A0A439D432"/>
<dbReference type="PANTHER" id="PTHR38688">
    <property type="entry name" value="PYR_REDOX_2 DOMAIN-CONTAINING PROTEIN"/>
    <property type="match status" value="1"/>
</dbReference>
<gene>
    <name evidence="2" type="ORF">EKO27_g5975</name>
</gene>
<accession>A0A439D432</accession>
<dbReference type="PANTHER" id="PTHR38688:SF1">
    <property type="entry name" value="FAD_NAD(P)-BINDING DOMAIN-CONTAINING PROTEIN"/>
    <property type="match status" value="1"/>
</dbReference>
<reference evidence="2 3" key="1">
    <citation type="submission" date="2018-12" db="EMBL/GenBank/DDBJ databases">
        <title>Draft genome sequence of Xylaria grammica IHI A82.</title>
        <authorList>
            <person name="Buettner E."/>
            <person name="Kellner H."/>
        </authorList>
    </citation>
    <scope>NUCLEOTIDE SEQUENCE [LARGE SCALE GENOMIC DNA]</scope>
    <source>
        <strain evidence="2 3">IHI A82</strain>
    </source>
</reference>
<dbReference type="Proteomes" id="UP000286045">
    <property type="component" value="Unassembled WGS sequence"/>
</dbReference>
<dbReference type="InterPro" id="IPR038732">
    <property type="entry name" value="HpyO/CreE_NAD-binding"/>
</dbReference>
<evidence type="ECO:0000313" key="2">
    <source>
        <dbReference type="EMBL" id="RWA09143.1"/>
    </source>
</evidence>
<dbReference type="InterPro" id="IPR053275">
    <property type="entry name" value="Agnestin_monoxygenase"/>
</dbReference>
<dbReference type="Gene3D" id="3.50.50.60">
    <property type="entry name" value="FAD/NAD(P)-binding domain"/>
    <property type="match status" value="1"/>
</dbReference>
<feature type="domain" description="FAD-dependent urate hydroxylase HpyO/Asp monooxygenase CreE-like FAD/NAD(P)-binding" evidence="1">
    <location>
        <begin position="48"/>
        <end position="202"/>
    </location>
</feature>
<comment type="caution">
    <text evidence="2">The sequence shown here is derived from an EMBL/GenBank/DDBJ whole genome shotgun (WGS) entry which is preliminary data.</text>
</comment>
<dbReference type="EMBL" id="RYZI01000167">
    <property type="protein sequence ID" value="RWA09143.1"/>
    <property type="molecule type" value="Genomic_DNA"/>
</dbReference>
<sequence length="446" mass="48715">MMPSSQAFKIRLAYATRGLTAASHLLHHGKHSPYRFYSAASLPSASAVVVGAGPGGITVVGNLLEHGAELQTGQRKLVWVDPHFQGGRVNSRYREVPSNTKVNLFVQFAHEVPSFKAIVKASPKPNALTALQELPQDQGCRLSYAADMCLMLTKGLAVHPQVQSHQGEVTSATLDERTNIWTVGFDDGQHVTTSKIALCTGSSPVSKTLPAIEKIHQQSLVPVDLDVALSPSILAETFDPVANTTVAVVGASHSAILVLMNLVKLASSSHPHLRIKWFTRNELRYAEYMDGWILRDNTGLKGQAADWARQNLDNETFPSSPVSKVITKVWTAGKEEETYKAELPGCTHIVQAVGYARNSLPRLEVIGKDGGDAKPLQLEYDNLNGRFYKKDGSTAEPERQYVPGLFGAGIAFPERVTDPHGNVEYAVGFWKFMKFVKKVVPGWVKP</sequence>
<dbReference type="Pfam" id="PF13454">
    <property type="entry name" value="NAD_binding_9"/>
    <property type="match status" value="1"/>
</dbReference>
<dbReference type="SUPFAM" id="SSF51905">
    <property type="entry name" value="FAD/NAD(P)-binding domain"/>
    <property type="match status" value="1"/>
</dbReference>
<keyword evidence="3" id="KW-1185">Reference proteome</keyword>
<name>A0A439D432_9PEZI</name>